<evidence type="ECO:0000259" key="8">
    <source>
        <dbReference type="PROSITE" id="PS50195"/>
    </source>
</evidence>
<dbReference type="PROSITE" id="PS50195">
    <property type="entry name" value="PX"/>
    <property type="match status" value="1"/>
</dbReference>
<dbReference type="EMBL" id="GBRD01005221">
    <property type="protein sequence ID" value="JAG60600.1"/>
    <property type="molecule type" value="Transcribed_RNA"/>
</dbReference>
<evidence type="ECO:0000256" key="5">
    <source>
        <dbReference type="ARBA" id="ARBA00023121"/>
    </source>
</evidence>
<evidence type="ECO:0000313" key="11">
    <source>
        <dbReference type="EMBL" id="JAG60600.1"/>
    </source>
</evidence>
<evidence type="ECO:0000256" key="1">
    <source>
        <dbReference type="ARBA" id="ARBA00004180"/>
    </source>
</evidence>
<gene>
    <name evidence="9" type="primary">Snx24_0</name>
    <name evidence="10" type="synonym">Snx24_1</name>
    <name evidence="12" type="synonym">Snx24_2</name>
    <name evidence="13" type="synonym">Snx24_3</name>
    <name evidence="10" type="ORF">CM83_28434</name>
    <name evidence="9" type="ORF">CM83_28435</name>
    <name evidence="12" type="ORF">g.32548</name>
    <name evidence="13" type="ORF">g.32549</name>
</gene>
<comment type="similarity">
    <text evidence="2">Belongs to the sorting nexin family.</text>
</comment>
<sequence length="151" mass="17730">MQEVFIPSYRLVDLPKPHYVYLIKILSRETGQQDLVERRYSAFHALHRELRKHFNTPPFPPKRIRCTQERVLEQRRKELEKYIQTMFRYVPTKPMVANFLGLTDNIQNVGEDKQMKHRPIYLMGPSYNGCVKSSLPDIVVEGVADALYGPP</sequence>
<dbReference type="GO" id="GO:0015031">
    <property type="term" value="P:protein transport"/>
    <property type="evidence" value="ECO:0007669"/>
    <property type="project" value="UniProtKB-KW"/>
</dbReference>
<accession>A0A0A9WFX1</accession>
<dbReference type="PANTHER" id="PTHR15813">
    <property type="entry name" value="SORTING NEXIN-22 AND 24"/>
    <property type="match status" value="1"/>
</dbReference>
<dbReference type="InterPro" id="IPR036871">
    <property type="entry name" value="PX_dom_sf"/>
</dbReference>
<evidence type="ECO:0000313" key="13">
    <source>
        <dbReference type="EMBL" id="JAQ12296.1"/>
    </source>
</evidence>
<evidence type="ECO:0000256" key="7">
    <source>
        <dbReference type="ARBA" id="ARBA00023329"/>
    </source>
</evidence>
<dbReference type="InterPro" id="IPR052467">
    <property type="entry name" value="Sorting_nexin_PX-domain"/>
</dbReference>
<evidence type="ECO:0000313" key="12">
    <source>
        <dbReference type="EMBL" id="JAP99196.1"/>
    </source>
</evidence>
<dbReference type="InterPro" id="IPR001683">
    <property type="entry name" value="PX_dom"/>
</dbReference>
<dbReference type="EMBL" id="GBHO01036919">
    <property type="protein sequence ID" value="JAG06685.1"/>
    <property type="molecule type" value="Transcribed_RNA"/>
</dbReference>
<dbReference type="EMBL" id="GDHC01006333">
    <property type="protein sequence ID" value="JAQ12296.1"/>
    <property type="molecule type" value="Transcribed_RNA"/>
</dbReference>
<evidence type="ECO:0000256" key="4">
    <source>
        <dbReference type="ARBA" id="ARBA00022927"/>
    </source>
</evidence>
<comment type="subcellular location">
    <subcellularLocation>
        <location evidence="1">Cytoplasmic vesicle membrane</location>
        <topology evidence="1">Peripheral membrane protein</topology>
        <orientation evidence="1">Cytoplasmic side</orientation>
    </subcellularLocation>
</comment>
<proteinExistence type="inferred from homology"/>
<feature type="domain" description="PX" evidence="8">
    <location>
        <begin position="1"/>
        <end position="117"/>
    </location>
</feature>
<evidence type="ECO:0000313" key="9">
    <source>
        <dbReference type="EMBL" id="JAG03760.1"/>
    </source>
</evidence>
<evidence type="ECO:0000256" key="2">
    <source>
        <dbReference type="ARBA" id="ARBA00010883"/>
    </source>
</evidence>
<name>A0A0A9WFX1_LYGHE</name>
<evidence type="ECO:0000256" key="3">
    <source>
        <dbReference type="ARBA" id="ARBA00022448"/>
    </source>
</evidence>
<dbReference type="PANTHER" id="PTHR15813:SF9">
    <property type="entry name" value="PX DOMAIN-CONTAINING PROTEIN"/>
    <property type="match status" value="1"/>
</dbReference>
<dbReference type="GO" id="GO:0030659">
    <property type="term" value="C:cytoplasmic vesicle membrane"/>
    <property type="evidence" value="ECO:0007669"/>
    <property type="project" value="UniProtKB-SubCell"/>
</dbReference>
<reference evidence="9" key="1">
    <citation type="journal article" date="2014" name="PLoS ONE">
        <title>Transcriptome-Based Identification of ABC Transporters in the Western Tarnished Plant Bug Lygus hesperus.</title>
        <authorList>
            <person name="Hull J.J."/>
            <person name="Chaney K."/>
            <person name="Geib S.M."/>
            <person name="Fabrick J.A."/>
            <person name="Brent C.S."/>
            <person name="Walsh D."/>
            <person name="Lavine L.C."/>
        </authorList>
    </citation>
    <scope>NUCLEOTIDE SEQUENCE</scope>
</reference>
<dbReference type="Gene3D" id="3.30.1520.10">
    <property type="entry name" value="Phox-like domain"/>
    <property type="match status" value="1"/>
</dbReference>
<dbReference type="AlphaFoldDB" id="A0A0A9WFX1"/>
<evidence type="ECO:0000256" key="6">
    <source>
        <dbReference type="ARBA" id="ARBA00023136"/>
    </source>
</evidence>
<reference evidence="11" key="3">
    <citation type="submission" date="2014-09" db="EMBL/GenBank/DDBJ databases">
        <authorList>
            <person name="Magalhaes I.L.F."/>
            <person name="Oliveira U."/>
            <person name="Santos F.R."/>
            <person name="Vidigal T.H.D.A."/>
            <person name="Brescovit A.D."/>
            <person name="Santos A.J."/>
        </authorList>
    </citation>
    <scope>NUCLEOTIDE SEQUENCE</scope>
</reference>
<reference evidence="9" key="2">
    <citation type="submission" date="2014-07" db="EMBL/GenBank/DDBJ databases">
        <authorList>
            <person name="Hull J."/>
        </authorList>
    </citation>
    <scope>NUCLEOTIDE SEQUENCE</scope>
</reference>
<keyword evidence="5" id="KW-0446">Lipid-binding</keyword>
<protein>
    <submittedName>
        <fullName evidence="9">Sorting nexin-24</fullName>
    </submittedName>
</protein>
<keyword evidence="4" id="KW-0653">Protein transport</keyword>
<dbReference type="EMBL" id="GBRD01005220">
    <property type="protein sequence ID" value="JAG60601.1"/>
    <property type="molecule type" value="Transcribed_RNA"/>
</dbReference>
<keyword evidence="7" id="KW-0968">Cytoplasmic vesicle</keyword>
<evidence type="ECO:0000313" key="10">
    <source>
        <dbReference type="EMBL" id="JAG06685.1"/>
    </source>
</evidence>
<organism evidence="9">
    <name type="scientific">Lygus hesperus</name>
    <name type="common">Western plant bug</name>
    <dbReference type="NCBI Taxonomy" id="30085"/>
    <lineage>
        <taxon>Eukaryota</taxon>
        <taxon>Metazoa</taxon>
        <taxon>Ecdysozoa</taxon>
        <taxon>Arthropoda</taxon>
        <taxon>Hexapoda</taxon>
        <taxon>Insecta</taxon>
        <taxon>Pterygota</taxon>
        <taxon>Neoptera</taxon>
        <taxon>Paraneoptera</taxon>
        <taxon>Hemiptera</taxon>
        <taxon>Heteroptera</taxon>
        <taxon>Panheteroptera</taxon>
        <taxon>Cimicomorpha</taxon>
        <taxon>Miridae</taxon>
        <taxon>Mirini</taxon>
        <taxon>Lygus</taxon>
    </lineage>
</organism>
<dbReference type="GO" id="GO:1901981">
    <property type="term" value="F:phosphatidylinositol phosphate binding"/>
    <property type="evidence" value="ECO:0007669"/>
    <property type="project" value="TreeGrafter"/>
</dbReference>
<keyword evidence="6" id="KW-0472">Membrane</keyword>
<dbReference type="EMBL" id="GBHO01039844">
    <property type="protein sequence ID" value="JAG03760.1"/>
    <property type="molecule type" value="Transcribed_RNA"/>
</dbReference>
<keyword evidence="3" id="KW-0813">Transport</keyword>
<dbReference type="SMART" id="SM00312">
    <property type="entry name" value="PX"/>
    <property type="match status" value="1"/>
</dbReference>
<reference evidence="12" key="4">
    <citation type="journal article" date="2016" name="Gigascience">
        <title>De novo construction of an expanded transcriptome assembly for the western tarnished plant bug, Lygus hesperus.</title>
        <authorList>
            <person name="Tassone E.E."/>
            <person name="Geib S.M."/>
            <person name="Hall B."/>
            <person name="Fabrick J.A."/>
            <person name="Brent C.S."/>
            <person name="Hull J.J."/>
        </authorList>
    </citation>
    <scope>NUCLEOTIDE SEQUENCE</scope>
</reference>
<dbReference type="SUPFAM" id="SSF64268">
    <property type="entry name" value="PX domain"/>
    <property type="match status" value="1"/>
</dbReference>
<dbReference type="Pfam" id="PF00787">
    <property type="entry name" value="PX"/>
    <property type="match status" value="1"/>
</dbReference>
<dbReference type="EMBL" id="GDHC01019432">
    <property type="protein sequence ID" value="JAP99196.1"/>
    <property type="molecule type" value="Transcribed_RNA"/>
</dbReference>